<accession>A0ABR5DC78</accession>
<evidence type="ECO:0000313" key="1">
    <source>
        <dbReference type="EMBL" id="KJF74618.1"/>
    </source>
</evidence>
<sequence length="103" mass="11475">MHTGLVGTNVLRRDHFLMQELPLFTGGRSFRHSHINHTAISAQIAVCFGYTGEPISGQFTSNTRCVFFCHLVNTQNQFDDQSVLSRKCRKESVLAAARASAFS</sequence>
<comment type="caution">
    <text evidence="1">The sequence shown here is derived from an EMBL/GenBank/DDBJ whole genome shotgun (WGS) entry which is preliminary data.</text>
</comment>
<name>A0ABR5DC78_9HYPH</name>
<reference evidence="1 2" key="1">
    <citation type="submission" date="2014-12" db="EMBL/GenBank/DDBJ databases">
        <authorList>
            <person name="Kuzmanovic N."/>
            <person name="Pulawska J."/>
            <person name="Obradovic A."/>
        </authorList>
    </citation>
    <scope>NUCLEOTIDE SEQUENCE [LARGE SCALE GENOMIC DNA]</scope>
    <source>
        <strain evidence="1 2">KFB 330</strain>
    </source>
</reference>
<evidence type="ECO:0000313" key="2">
    <source>
        <dbReference type="Proteomes" id="UP000032564"/>
    </source>
</evidence>
<keyword evidence="2" id="KW-1185">Reference proteome</keyword>
<proteinExistence type="predicted"/>
<gene>
    <name evidence="1" type="ORF">RP75_05810</name>
</gene>
<dbReference type="EMBL" id="JWIT01000003">
    <property type="protein sequence ID" value="KJF74618.1"/>
    <property type="molecule type" value="Genomic_DNA"/>
</dbReference>
<dbReference type="Proteomes" id="UP000032564">
    <property type="component" value="Unassembled WGS sequence"/>
</dbReference>
<protein>
    <submittedName>
        <fullName evidence="1">Uncharacterized protein</fullName>
    </submittedName>
</protein>
<organism evidence="1 2">
    <name type="scientific">Agrobacterium arsenijevicii</name>
    <dbReference type="NCBI Taxonomy" id="1585697"/>
    <lineage>
        <taxon>Bacteria</taxon>
        <taxon>Pseudomonadati</taxon>
        <taxon>Pseudomonadota</taxon>
        <taxon>Alphaproteobacteria</taxon>
        <taxon>Hyphomicrobiales</taxon>
        <taxon>Rhizobiaceae</taxon>
        <taxon>Rhizobium/Agrobacterium group</taxon>
        <taxon>Agrobacterium</taxon>
    </lineage>
</organism>